<accession>A0ABP1S7I0</accession>
<protein>
    <submittedName>
        <fullName evidence="3">Uncharacterized protein</fullName>
    </submittedName>
</protein>
<organism evidence="3 4">
    <name type="scientific">Orchesella dallaii</name>
    <dbReference type="NCBI Taxonomy" id="48710"/>
    <lineage>
        <taxon>Eukaryota</taxon>
        <taxon>Metazoa</taxon>
        <taxon>Ecdysozoa</taxon>
        <taxon>Arthropoda</taxon>
        <taxon>Hexapoda</taxon>
        <taxon>Collembola</taxon>
        <taxon>Entomobryomorpha</taxon>
        <taxon>Entomobryoidea</taxon>
        <taxon>Orchesellidae</taxon>
        <taxon>Orchesellinae</taxon>
        <taxon>Orchesella</taxon>
    </lineage>
</organism>
<feature type="compositionally biased region" description="Basic residues" evidence="1">
    <location>
        <begin position="82"/>
        <end position="92"/>
    </location>
</feature>
<reference evidence="3 4" key="1">
    <citation type="submission" date="2024-08" db="EMBL/GenBank/DDBJ databases">
        <authorList>
            <person name="Cucini C."/>
            <person name="Frati F."/>
        </authorList>
    </citation>
    <scope>NUCLEOTIDE SEQUENCE [LARGE SCALE GENOMIC DNA]</scope>
</reference>
<evidence type="ECO:0000256" key="1">
    <source>
        <dbReference type="SAM" id="MobiDB-lite"/>
    </source>
</evidence>
<evidence type="ECO:0000313" key="4">
    <source>
        <dbReference type="Proteomes" id="UP001642540"/>
    </source>
</evidence>
<gene>
    <name evidence="3" type="ORF">ODALV1_LOCUS30725</name>
</gene>
<evidence type="ECO:0000313" key="3">
    <source>
        <dbReference type="EMBL" id="CAL8146164.1"/>
    </source>
</evidence>
<keyword evidence="4" id="KW-1185">Reference proteome</keyword>
<dbReference type="Proteomes" id="UP001642540">
    <property type="component" value="Unassembled WGS sequence"/>
</dbReference>
<sequence length="98" mass="11400">MLGFLKLPKYLPLVLFFLSIFIQGETSPVRKLMVKANTVFHHDLDLDNKDFVTSLEHKQEVEDKDFLLPPPLAVDNDDVPHTRTKRYRKRSPINKIGL</sequence>
<comment type="caution">
    <text evidence="3">The sequence shown here is derived from an EMBL/GenBank/DDBJ whole genome shotgun (WGS) entry which is preliminary data.</text>
</comment>
<feature type="region of interest" description="Disordered" evidence="1">
    <location>
        <begin position="74"/>
        <end position="98"/>
    </location>
</feature>
<name>A0ABP1S7I0_9HEXA</name>
<dbReference type="EMBL" id="CAXLJM020000164">
    <property type="protein sequence ID" value="CAL8146164.1"/>
    <property type="molecule type" value="Genomic_DNA"/>
</dbReference>
<feature type="signal peptide" evidence="2">
    <location>
        <begin position="1"/>
        <end position="26"/>
    </location>
</feature>
<keyword evidence="2" id="KW-0732">Signal</keyword>
<evidence type="ECO:0000256" key="2">
    <source>
        <dbReference type="SAM" id="SignalP"/>
    </source>
</evidence>
<feature type="chain" id="PRO_5045275522" evidence="2">
    <location>
        <begin position="27"/>
        <end position="98"/>
    </location>
</feature>
<proteinExistence type="predicted"/>